<evidence type="ECO:0000259" key="3">
    <source>
        <dbReference type="Pfam" id="PF12793"/>
    </source>
</evidence>
<feature type="domain" description="Transcriptional regulator SgrR N-terminal HTH" evidence="3">
    <location>
        <begin position="14"/>
        <end position="94"/>
    </location>
</feature>
<dbReference type="Pfam" id="PF00496">
    <property type="entry name" value="SBP_bac_5"/>
    <property type="match status" value="1"/>
</dbReference>
<name>W4F296_9BACL</name>
<dbReference type="eggNOG" id="COG4533">
    <property type="taxonomic scope" value="Bacteria"/>
</dbReference>
<dbReference type="Proteomes" id="UP000019062">
    <property type="component" value="Unassembled WGS sequence"/>
</dbReference>
<dbReference type="AlphaFoldDB" id="W4F296"/>
<dbReference type="RefSeq" id="WP_038181826.1">
    <property type="nucleotide sequence ID" value="NZ_ASQA01000013.1"/>
</dbReference>
<protein>
    <submittedName>
        <fullName evidence="4">ABC transporter substrate-binding protein</fullName>
    </submittedName>
</protein>
<dbReference type="Pfam" id="PF12793">
    <property type="entry name" value="SgrR_N"/>
    <property type="match status" value="1"/>
</dbReference>
<sequence length="551" mass="63613">MEAALLKIYRSFQSGTVKQKELAELLELSVKQTSRLLHRWEKEGWLNYTPGKGRGVQSSLSWLRNIEEYYEGEMQAKLKNESVEEAAKYLNFDWSAGAKQRLTKIFQSRFGYEQDGTDKLIIPKRHPFITINPIEAADAYSANLVSNLYNRLVHVDANGDVTSEIAHSWEQDNGRLRLYLRKDIHFHDGSILTAKDVVNCLNKLRNHPTYQKIWAPVEAIVSPAPLVVELHTTCSYCLQLLGLISASIFKETNNQLYGTGAFFLEKSSPSITILKAFLEYFQERPLLDTVEFVTVPKDFDKIYRSSQTTVSTDTIDVQSDSGFGIVILNICHESAIQNKALRQFIHHIIARHREEIVDLNQYHHNYSPNHNGFLIGNSKPYTIAEVECPKVEKPLVIEYVNYTKDLTMWLKNLLEHEGIPVELRYVKFQDQLNNRCLTNKADIIIHGEIFELNQQLSFFQFMTSDNSAASDVVHAHPLITDLIQKYVETPFEEWTNLNLQIERKCIDESILIPLYYEKRIIPFSTDIQNVTIKHFGYVDFSKLWMKPLNSD</sequence>
<evidence type="ECO:0000256" key="1">
    <source>
        <dbReference type="ARBA" id="ARBA00023125"/>
    </source>
</evidence>
<dbReference type="Gene3D" id="3.10.105.10">
    <property type="entry name" value="Dipeptide-binding Protein, Domain 3"/>
    <property type="match status" value="1"/>
</dbReference>
<dbReference type="GO" id="GO:1904680">
    <property type="term" value="F:peptide transmembrane transporter activity"/>
    <property type="evidence" value="ECO:0007669"/>
    <property type="project" value="TreeGrafter"/>
</dbReference>
<reference evidence="4 5" key="1">
    <citation type="journal article" date="2014" name="BMC Genomics">
        <title>Genomic comparison of sporeforming bacilli isolated from milk.</title>
        <authorList>
            <person name="Moreno Switt A.I."/>
            <person name="Andrus A.D."/>
            <person name="Ranieri M.L."/>
            <person name="Orsi R.H."/>
            <person name="Ivy R."/>
            <person name="den Bakker H.C."/>
            <person name="Martin N.H."/>
            <person name="Wiedmann M."/>
            <person name="Boor K.J."/>
        </authorList>
    </citation>
    <scope>NUCLEOTIDE SEQUENCE [LARGE SCALE GENOMIC DNA]</scope>
    <source>
        <strain evidence="4 5">FSL R5-213</strain>
    </source>
</reference>
<evidence type="ECO:0000259" key="2">
    <source>
        <dbReference type="Pfam" id="PF00496"/>
    </source>
</evidence>
<keyword evidence="5" id="KW-1185">Reference proteome</keyword>
<dbReference type="GO" id="GO:0015833">
    <property type="term" value="P:peptide transport"/>
    <property type="evidence" value="ECO:0007669"/>
    <property type="project" value="TreeGrafter"/>
</dbReference>
<dbReference type="InterPro" id="IPR039424">
    <property type="entry name" value="SBP_5"/>
</dbReference>
<feature type="domain" description="Solute-binding protein family 5" evidence="2">
    <location>
        <begin position="162"/>
        <end position="298"/>
    </location>
</feature>
<organism evidence="4 5">
    <name type="scientific">Viridibacillus arenosi FSL R5-213</name>
    <dbReference type="NCBI Taxonomy" id="1227360"/>
    <lineage>
        <taxon>Bacteria</taxon>
        <taxon>Bacillati</taxon>
        <taxon>Bacillota</taxon>
        <taxon>Bacilli</taxon>
        <taxon>Bacillales</taxon>
        <taxon>Caryophanaceae</taxon>
        <taxon>Viridibacillus</taxon>
    </lineage>
</organism>
<dbReference type="Gene3D" id="3.40.190.10">
    <property type="entry name" value="Periplasmic binding protein-like II"/>
    <property type="match status" value="2"/>
</dbReference>
<evidence type="ECO:0000313" key="5">
    <source>
        <dbReference type="Proteomes" id="UP000019062"/>
    </source>
</evidence>
<dbReference type="EMBL" id="ASQA01000013">
    <property type="protein sequence ID" value="ETT86437.1"/>
    <property type="molecule type" value="Genomic_DNA"/>
</dbReference>
<dbReference type="PANTHER" id="PTHR30290:SF72">
    <property type="entry name" value="HTH-TYPE TRANSCRIPTIONAL REGULATOR SGRR"/>
    <property type="match status" value="1"/>
</dbReference>
<dbReference type="InterPro" id="IPR025370">
    <property type="entry name" value="SgrR_HTH_N"/>
</dbReference>
<keyword evidence="1" id="KW-0238">DNA-binding</keyword>
<proteinExistence type="predicted"/>
<comment type="caution">
    <text evidence="4">The sequence shown here is derived from an EMBL/GenBank/DDBJ whole genome shotgun (WGS) entry which is preliminary data.</text>
</comment>
<dbReference type="GO" id="GO:0003677">
    <property type="term" value="F:DNA binding"/>
    <property type="evidence" value="ECO:0007669"/>
    <property type="project" value="UniProtKB-KW"/>
</dbReference>
<accession>W4F296</accession>
<evidence type="ECO:0000313" key="4">
    <source>
        <dbReference type="EMBL" id="ETT86437.1"/>
    </source>
</evidence>
<gene>
    <name evidence="4" type="ORF">C176_06982</name>
</gene>
<dbReference type="PANTHER" id="PTHR30290">
    <property type="entry name" value="PERIPLASMIC BINDING COMPONENT OF ABC TRANSPORTER"/>
    <property type="match status" value="1"/>
</dbReference>
<dbReference type="InterPro" id="IPR000914">
    <property type="entry name" value="SBP_5_dom"/>
</dbReference>
<dbReference type="SUPFAM" id="SSF53850">
    <property type="entry name" value="Periplasmic binding protein-like II"/>
    <property type="match status" value="1"/>
</dbReference>
<dbReference type="PATRIC" id="fig|1227360.4.peg.1422"/>